<dbReference type="Gene3D" id="3.90.226.10">
    <property type="entry name" value="2-enoyl-CoA Hydratase, Chain A, domain 1"/>
    <property type="match status" value="1"/>
</dbReference>
<dbReference type="STRING" id="92696.A0A4R0R777"/>
<dbReference type="PANTHER" id="PTHR43684:SF4">
    <property type="entry name" value="ENOYL-COA HYDRATASE_ISOMERASE FAMILY PROTEIN (AFU_ORTHOLOGUE AFUA_1G01890)"/>
    <property type="match status" value="1"/>
</dbReference>
<gene>
    <name evidence="2" type="ORF">EIP91_009306</name>
</gene>
<organism evidence="2 3">
    <name type="scientific">Steccherinum ochraceum</name>
    <dbReference type="NCBI Taxonomy" id="92696"/>
    <lineage>
        <taxon>Eukaryota</taxon>
        <taxon>Fungi</taxon>
        <taxon>Dikarya</taxon>
        <taxon>Basidiomycota</taxon>
        <taxon>Agaricomycotina</taxon>
        <taxon>Agaricomycetes</taxon>
        <taxon>Polyporales</taxon>
        <taxon>Steccherinaceae</taxon>
        <taxon>Steccherinum</taxon>
    </lineage>
</organism>
<dbReference type="Proteomes" id="UP000292702">
    <property type="component" value="Unassembled WGS sequence"/>
</dbReference>
<dbReference type="InterPro" id="IPR051053">
    <property type="entry name" value="ECH/Chromodomain_protein"/>
</dbReference>
<dbReference type="OrthoDB" id="2018133at2759"/>
<protein>
    <submittedName>
        <fullName evidence="2">Uncharacterized protein</fullName>
    </submittedName>
</protein>
<dbReference type="SUPFAM" id="SSF52096">
    <property type="entry name" value="ClpP/crotonase"/>
    <property type="match status" value="1"/>
</dbReference>
<evidence type="ECO:0000256" key="1">
    <source>
        <dbReference type="ARBA" id="ARBA00005254"/>
    </source>
</evidence>
<dbReference type="InterPro" id="IPR029045">
    <property type="entry name" value="ClpP/crotonase-like_dom_sf"/>
</dbReference>
<name>A0A4R0R777_9APHY</name>
<proteinExistence type="inferred from homology"/>
<dbReference type="AlphaFoldDB" id="A0A4R0R777"/>
<comment type="caution">
    <text evidence="2">The sequence shown here is derived from an EMBL/GenBank/DDBJ whole genome shotgun (WGS) entry which is preliminary data.</text>
</comment>
<evidence type="ECO:0000313" key="3">
    <source>
        <dbReference type="Proteomes" id="UP000292702"/>
    </source>
</evidence>
<sequence>MKNGTSPKYSSLGFKDIIVQFEDAVAVVTLNRAQERNTWSLTLVHELVKAFDLFDRDDRVRAVVLTAEPTAPAFCSGADISKGWDLLYQDESFHEGPHAHRDTAGIVSLAILRCRKITVVAVNGNAAGVGVTALQIPFDFRFAWSDARLLMPFVHRGVAPEGVSSYLLPRLLGHSRATALFLSGAAVKPDSPLLQGFFYKSFPTREEIFPGALAFAKELAANTSQTSVAMTKALLWRGADTPEGQHLLESRTIQTLGSAADSLEGAKSFKEKRPAKFTDTLSKNLTTWMPWWHEVGTVYRKTKL</sequence>
<dbReference type="Pfam" id="PF00378">
    <property type="entry name" value="ECH_1"/>
    <property type="match status" value="1"/>
</dbReference>
<dbReference type="InterPro" id="IPR001753">
    <property type="entry name" value="Enoyl-CoA_hydra/iso"/>
</dbReference>
<evidence type="ECO:0000313" key="2">
    <source>
        <dbReference type="EMBL" id="TCD60915.1"/>
    </source>
</evidence>
<comment type="similarity">
    <text evidence="1">Belongs to the enoyl-CoA hydratase/isomerase family.</text>
</comment>
<keyword evidence="3" id="KW-1185">Reference proteome</keyword>
<dbReference type="EMBL" id="RWJN01000527">
    <property type="protein sequence ID" value="TCD60915.1"/>
    <property type="molecule type" value="Genomic_DNA"/>
</dbReference>
<reference evidence="2 3" key="1">
    <citation type="submission" date="2018-11" db="EMBL/GenBank/DDBJ databases">
        <title>Genome assembly of Steccherinum ochraceum LE-BIN_3174, the white-rot fungus of the Steccherinaceae family (The Residual Polyporoid clade, Polyporales, Basidiomycota).</title>
        <authorList>
            <person name="Fedorova T.V."/>
            <person name="Glazunova O.A."/>
            <person name="Landesman E.O."/>
            <person name="Moiseenko K.V."/>
            <person name="Psurtseva N.V."/>
            <person name="Savinova O.S."/>
            <person name="Shakhova N.V."/>
            <person name="Tyazhelova T.V."/>
            <person name="Vasina D.V."/>
        </authorList>
    </citation>
    <scope>NUCLEOTIDE SEQUENCE [LARGE SCALE GENOMIC DNA]</scope>
    <source>
        <strain evidence="2 3">LE-BIN_3174</strain>
    </source>
</reference>
<dbReference type="CDD" id="cd06558">
    <property type="entry name" value="crotonase-like"/>
    <property type="match status" value="1"/>
</dbReference>
<accession>A0A4R0R777</accession>
<dbReference type="PANTHER" id="PTHR43684">
    <property type="match status" value="1"/>
</dbReference>